<dbReference type="PROSITE" id="PS00888">
    <property type="entry name" value="CNMP_BINDING_1"/>
    <property type="match status" value="1"/>
</dbReference>
<dbReference type="Proteomes" id="UP001153620">
    <property type="component" value="Chromosome 1"/>
</dbReference>
<dbReference type="InterPro" id="IPR014710">
    <property type="entry name" value="RmlC-like_jellyroll"/>
</dbReference>
<evidence type="ECO:0000313" key="3">
    <source>
        <dbReference type="Proteomes" id="UP001153620"/>
    </source>
</evidence>
<dbReference type="SUPFAM" id="SSF51206">
    <property type="entry name" value="cAMP-binding domain-like"/>
    <property type="match status" value="1"/>
</dbReference>
<keyword evidence="3" id="KW-1185">Reference proteome</keyword>
<dbReference type="PANTHER" id="PTHR45689">
    <property type="entry name" value="I[[H]] CHANNEL, ISOFORM E"/>
    <property type="match status" value="1"/>
</dbReference>
<gene>
    <name evidence="2" type="ORF">CHIRRI_LOCUS3109</name>
</gene>
<dbReference type="OrthoDB" id="445995at2759"/>
<dbReference type="GO" id="GO:0035725">
    <property type="term" value="P:sodium ion transmembrane transport"/>
    <property type="evidence" value="ECO:0007669"/>
    <property type="project" value="TreeGrafter"/>
</dbReference>
<dbReference type="Pfam" id="PF00027">
    <property type="entry name" value="cNMP_binding"/>
    <property type="match status" value="1"/>
</dbReference>
<protein>
    <recommendedName>
        <fullName evidence="1">Cyclic nucleotide-binding domain-containing protein</fullName>
    </recommendedName>
</protein>
<dbReference type="SMART" id="SM00100">
    <property type="entry name" value="cNMP"/>
    <property type="match status" value="1"/>
</dbReference>
<dbReference type="PROSITE" id="PS50042">
    <property type="entry name" value="CNMP_BINDING_3"/>
    <property type="match status" value="1"/>
</dbReference>
<dbReference type="InterPro" id="IPR051413">
    <property type="entry name" value="K/Na_HCN_channel"/>
</dbReference>
<accession>A0A9P0IRQ8</accession>
<evidence type="ECO:0000259" key="1">
    <source>
        <dbReference type="PROSITE" id="PS50042"/>
    </source>
</evidence>
<dbReference type="InterPro" id="IPR018488">
    <property type="entry name" value="cNMP-bd_CS"/>
</dbReference>
<dbReference type="InterPro" id="IPR018490">
    <property type="entry name" value="cNMP-bd_dom_sf"/>
</dbReference>
<name>A0A9P0IRQ8_9DIPT</name>
<dbReference type="EMBL" id="OU895877">
    <property type="protein sequence ID" value="CAH1713707.1"/>
    <property type="molecule type" value="Genomic_DNA"/>
</dbReference>
<organism evidence="2 3">
    <name type="scientific">Chironomus riparius</name>
    <dbReference type="NCBI Taxonomy" id="315576"/>
    <lineage>
        <taxon>Eukaryota</taxon>
        <taxon>Metazoa</taxon>
        <taxon>Ecdysozoa</taxon>
        <taxon>Arthropoda</taxon>
        <taxon>Hexapoda</taxon>
        <taxon>Insecta</taxon>
        <taxon>Pterygota</taxon>
        <taxon>Neoptera</taxon>
        <taxon>Endopterygota</taxon>
        <taxon>Diptera</taxon>
        <taxon>Nematocera</taxon>
        <taxon>Chironomoidea</taxon>
        <taxon>Chironomidae</taxon>
        <taxon>Chironominae</taxon>
        <taxon>Chironomus</taxon>
    </lineage>
</organism>
<evidence type="ECO:0000313" key="2">
    <source>
        <dbReference type="EMBL" id="CAH1713707.1"/>
    </source>
</evidence>
<dbReference type="GO" id="GO:0003254">
    <property type="term" value="P:regulation of membrane depolarization"/>
    <property type="evidence" value="ECO:0007669"/>
    <property type="project" value="TreeGrafter"/>
</dbReference>
<sequence>MKKVSGGSSERKLIFDDVTIEHKCILPARPDMIQKRVSGDKKPVSFLLRRIVIWDDNPNTKKHFQSSDAVYKEIIRHIFSNYWYIIHPYSRFRNYLRSQFIFDFLSTLPFVSIYRLIDDQNPIKSITTLRIITFHIVFLFKFFRFSSIPRAQNYTDDLMTYLYLPNQMSPAIVELLNPDVPFYIKYSRILDFIIWAFFDTSFGSDTDVYIPGKLISAGCMFIGLGYNLYILVQILSIMNIIHSSRTKYYEIMNQLNAYMKKRQFPMHLQQRLRFFYKKKFRKSYFKEDEILDILSEPLKREILINADKLFVERVKLFKNIPSSLVSSIAASCRKEQFLPNDLIVKAGTDGECMFFIASGSVCVTTSNGQELCHVEDGDYFGEIAFILKNRKRITNVIAIEFCEIYILDYANLKKYAQINDTIMQKLTDSANNRMEVTLEAEEMFKKQLDEKIRESAKDTFRYDVN</sequence>
<dbReference type="Gene3D" id="1.10.287.630">
    <property type="entry name" value="Helix hairpin bin"/>
    <property type="match status" value="1"/>
</dbReference>
<reference evidence="2" key="1">
    <citation type="submission" date="2022-01" db="EMBL/GenBank/DDBJ databases">
        <authorList>
            <person name="King R."/>
        </authorList>
    </citation>
    <scope>NUCLEOTIDE SEQUENCE</scope>
</reference>
<dbReference type="InterPro" id="IPR000595">
    <property type="entry name" value="cNMP-bd_dom"/>
</dbReference>
<dbReference type="GO" id="GO:0098855">
    <property type="term" value="C:HCN channel complex"/>
    <property type="evidence" value="ECO:0007669"/>
    <property type="project" value="TreeGrafter"/>
</dbReference>
<dbReference type="AlphaFoldDB" id="A0A9P0IRQ8"/>
<dbReference type="Gene3D" id="2.60.120.10">
    <property type="entry name" value="Jelly Rolls"/>
    <property type="match status" value="1"/>
</dbReference>
<dbReference type="PANTHER" id="PTHR45689:SF14">
    <property type="entry name" value="CYCLIC NUCLEOTIDE-GATED CATION CHANNEL SUBUNIT A-LIKE PROTEIN"/>
    <property type="match status" value="1"/>
</dbReference>
<dbReference type="CDD" id="cd00038">
    <property type="entry name" value="CAP_ED"/>
    <property type="match status" value="1"/>
</dbReference>
<feature type="domain" description="Cyclic nucleotide-binding" evidence="1">
    <location>
        <begin position="316"/>
        <end position="433"/>
    </location>
</feature>
<proteinExistence type="predicted"/>
<dbReference type="GO" id="GO:0005249">
    <property type="term" value="F:voltage-gated potassium channel activity"/>
    <property type="evidence" value="ECO:0007669"/>
    <property type="project" value="TreeGrafter"/>
</dbReference>
<reference evidence="2" key="2">
    <citation type="submission" date="2022-10" db="EMBL/GenBank/DDBJ databases">
        <authorList>
            <consortium name="ENA_rothamsted_submissions"/>
            <consortium name="culmorum"/>
            <person name="King R."/>
        </authorList>
    </citation>
    <scope>NUCLEOTIDE SEQUENCE</scope>
</reference>